<name>A0A8H6TKX7_MYCCL</name>
<feature type="region of interest" description="Disordered" evidence="1">
    <location>
        <begin position="225"/>
        <end position="256"/>
    </location>
</feature>
<dbReference type="GO" id="GO:0008270">
    <property type="term" value="F:zinc ion binding"/>
    <property type="evidence" value="ECO:0007669"/>
    <property type="project" value="InterPro"/>
</dbReference>
<evidence type="ECO:0000256" key="1">
    <source>
        <dbReference type="SAM" id="MobiDB-lite"/>
    </source>
</evidence>
<dbReference type="Proteomes" id="UP000613580">
    <property type="component" value="Unassembled WGS sequence"/>
</dbReference>
<dbReference type="AlphaFoldDB" id="A0A8H6TKX7"/>
<organism evidence="2 3">
    <name type="scientific">Mycena chlorophos</name>
    <name type="common">Agaric fungus</name>
    <name type="synonym">Agaricus chlorophos</name>
    <dbReference type="NCBI Taxonomy" id="658473"/>
    <lineage>
        <taxon>Eukaryota</taxon>
        <taxon>Fungi</taxon>
        <taxon>Dikarya</taxon>
        <taxon>Basidiomycota</taxon>
        <taxon>Agaricomycotina</taxon>
        <taxon>Agaricomycetes</taxon>
        <taxon>Agaricomycetidae</taxon>
        <taxon>Agaricales</taxon>
        <taxon>Marasmiineae</taxon>
        <taxon>Mycenaceae</taxon>
        <taxon>Mycena</taxon>
    </lineage>
</organism>
<dbReference type="GO" id="GO:0000981">
    <property type="term" value="F:DNA-binding transcription factor activity, RNA polymerase II-specific"/>
    <property type="evidence" value="ECO:0007669"/>
    <property type="project" value="InterPro"/>
</dbReference>
<gene>
    <name evidence="2" type="ORF">HMN09_00366900</name>
</gene>
<reference evidence="2" key="1">
    <citation type="submission" date="2020-05" db="EMBL/GenBank/DDBJ databases">
        <title>Mycena genomes resolve the evolution of fungal bioluminescence.</title>
        <authorList>
            <person name="Tsai I.J."/>
        </authorList>
    </citation>
    <scope>NUCLEOTIDE SEQUENCE</scope>
    <source>
        <strain evidence="2">110903Hualien_Pintung</strain>
    </source>
</reference>
<dbReference type="OrthoDB" id="39175at2759"/>
<dbReference type="CDD" id="cd00067">
    <property type="entry name" value="GAL4"/>
    <property type="match status" value="1"/>
</dbReference>
<keyword evidence="3" id="KW-1185">Reference proteome</keyword>
<evidence type="ECO:0000313" key="3">
    <source>
        <dbReference type="Proteomes" id="UP000613580"/>
    </source>
</evidence>
<proteinExistence type="predicted"/>
<feature type="compositionally biased region" description="Low complexity" evidence="1">
    <location>
        <begin position="80"/>
        <end position="105"/>
    </location>
</feature>
<sequence>MALSLARSSSPDTCTPAMSTRPLEDRDYAPRLKPKPSTHTSSPRIKSEIDAQEMAMGGHTRMHSKPGPLPWATALTQIYPRPSSSSTSASGSGSSSRSHPSSPSAANPEFSYHYDGQYASAYDAYGPGSPRPAAAYQAHHHHYSHPTSPSLSGYWPGDDTGSSSFLNSSAYPHDGYLASQNPHYPAYPDTYDSAMGMGMSVYDAAPGYPHSPALPMSGFRSPNPAQYFGTGTAAHAPSPASSTGSNGSRRDQGAGHSAKIRQPLACFFCRQRKIACRRDQGEAMCKCANVADAASPTASSPRDPIAGYMRG</sequence>
<feature type="region of interest" description="Disordered" evidence="1">
    <location>
        <begin position="1"/>
        <end position="110"/>
    </location>
</feature>
<protein>
    <submittedName>
        <fullName evidence="2">Zn(2)-C6 fungal-type domain-containing protein</fullName>
    </submittedName>
</protein>
<dbReference type="EMBL" id="JACAZE010000004">
    <property type="protein sequence ID" value="KAF7318566.1"/>
    <property type="molecule type" value="Genomic_DNA"/>
</dbReference>
<comment type="caution">
    <text evidence="2">The sequence shown here is derived from an EMBL/GenBank/DDBJ whole genome shotgun (WGS) entry which is preliminary data.</text>
</comment>
<evidence type="ECO:0000313" key="2">
    <source>
        <dbReference type="EMBL" id="KAF7318566.1"/>
    </source>
</evidence>
<feature type="compositionally biased region" description="Polar residues" evidence="1">
    <location>
        <begin position="1"/>
        <end position="18"/>
    </location>
</feature>
<accession>A0A8H6TKX7</accession>
<feature type="compositionally biased region" description="Low complexity" evidence="1">
    <location>
        <begin position="229"/>
        <end position="245"/>
    </location>
</feature>
<dbReference type="InterPro" id="IPR001138">
    <property type="entry name" value="Zn2Cys6_DnaBD"/>
</dbReference>